<evidence type="ECO:0000256" key="3">
    <source>
        <dbReference type="ARBA" id="ARBA00022723"/>
    </source>
</evidence>
<keyword evidence="5 13" id="KW-0378">Hydrolase</keyword>
<evidence type="ECO:0000256" key="12">
    <source>
        <dbReference type="PROSITE-ProRule" id="PRU00812"/>
    </source>
</evidence>
<feature type="region of interest" description="Disordered" evidence="14">
    <location>
        <begin position="191"/>
        <end position="217"/>
    </location>
</feature>
<evidence type="ECO:0000256" key="1">
    <source>
        <dbReference type="ARBA" id="ARBA00004123"/>
    </source>
</evidence>
<comment type="catalytic activity">
    <reaction evidence="10 13">
        <text>O-phospho-L-seryl-[protein] + H2O = L-seryl-[protein] + phosphate</text>
        <dbReference type="Rhea" id="RHEA:20629"/>
        <dbReference type="Rhea" id="RHEA-COMP:9863"/>
        <dbReference type="Rhea" id="RHEA-COMP:11604"/>
        <dbReference type="ChEBI" id="CHEBI:15377"/>
        <dbReference type="ChEBI" id="CHEBI:29999"/>
        <dbReference type="ChEBI" id="CHEBI:43474"/>
        <dbReference type="ChEBI" id="CHEBI:83421"/>
        <dbReference type="EC" id="3.1.3.16"/>
    </reaction>
</comment>
<comment type="catalytic activity">
    <reaction evidence="11 13">
        <text>O-phospho-L-threonyl-[protein] + H2O = L-threonyl-[protein] + phosphate</text>
        <dbReference type="Rhea" id="RHEA:47004"/>
        <dbReference type="Rhea" id="RHEA-COMP:11060"/>
        <dbReference type="Rhea" id="RHEA-COMP:11605"/>
        <dbReference type="ChEBI" id="CHEBI:15377"/>
        <dbReference type="ChEBI" id="CHEBI:30013"/>
        <dbReference type="ChEBI" id="CHEBI:43474"/>
        <dbReference type="ChEBI" id="CHEBI:61977"/>
        <dbReference type="EC" id="3.1.3.16"/>
    </reaction>
</comment>
<dbReference type="Ensembl" id="ENSVKKT00000010401.1">
    <property type="protein sequence ID" value="ENSVKKP00000010152.1"/>
    <property type="gene ID" value="ENSVKKG00000007145.1"/>
</dbReference>
<feature type="domain" description="RTR1-type" evidence="15">
    <location>
        <begin position="73"/>
        <end position="156"/>
    </location>
</feature>
<keyword evidence="17" id="KW-1185">Reference proteome</keyword>
<name>A0A8D2KVG2_VARKO</name>
<evidence type="ECO:0000256" key="9">
    <source>
        <dbReference type="ARBA" id="ARBA00045547"/>
    </source>
</evidence>
<evidence type="ECO:0000256" key="6">
    <source>
        <dbReference type="ARBA" id="ARBA00022833"/>
    </source>
</evidence>
<proteinExistence type="inferred from homology"/>
<dbReference type="GO" id="GO:0043175">
    <property type="term" value="F:RNA polymerase core enzyme binding"/>
    <property type="evidence" value="ECO:0007669"/>
    <property type="project" value="UniProtKB-UniRule"/>
</dbReference>
<dbReference type="Gene3D" id="1.25.40.820">
    <property type="match status" value="1"/>
</dbReference>
<evidence type="ECO:0000313" key="16">
    <source>
        <dbReference type="Ensembl" id="ENSVKKP00000010152.1"/>
    </source>
</evidence>
<evidence type="ECO:0000256" key="10">
    <source>
        <dbReference type="ARBA" id="ARBA00047761"/>
    </source>
</evidence>
<dbReference type="Proteomes" id="UP000694545">
    <property type="component" value="Unplaced"/>
</dbReference>
<dbReference type="GO" id="GO:0008270">
    <property type="term" value="F:zinc ion binding"/>
    <property type="evidence" value="ECO:0007669"/>
    <property type="project" value="UniProtKB-KW"/>
</dbReference>
<keyword evidence="8 13" id="KW-0539">Nucleus</keyword>
<evidence type="ECO:0000259" key="15">
    <source>
        <dbReference type="PROSITE" id="PS51479"/>
    </source>
</evidence>
<comment type="function">
    <text evidence="9">Protein phosphatase that displays CTD phosphatase activity and regulates transcription of snRNA genes. Recognizes and binds phosphorylated 'Ser-7' of the C-terminal heptapeptide repeat domain (CTD) of the largest RNA polymerase II subunit POLR2A, and mediates dephosphorylation of 'Ser-5' of the CTD, thereby promoting transcription of snRNA genes. Downstream of EIF2AK3/PERK, dephosphorylates ERN1, a sensor for the endoplasmic reticulum unfolded protein response (UPR), to abort failed ER-stress adaptation and trigger apoptosis.</text>
</comment>
<dbReference type="AlphaFoldDB" id="A0A8D2KVG2"/>
<evidence type="ECO:0000313" key="17">
    <source>
        <dbReference type="Proteomes" id="UP000694545"/>
    </source>
</evidence>
<accession>A0A8D2KVG2</accession>
<dbReference type="EC" id="3.1.3.16" evidence="13"/>
<evidence type="ECO:0000256" key="2">
    <source>
        <dbReference type="ARBA" id="ARBA00005676"/>
    </source>
</evidence>
<evidence type="ECO:0000256" key="14">
    <source>
        <dbReference type="SAM" id="MobiDB-lite"/>
    </source>
</evidence>
<dbReference type="GO" id="GO:0005634">
    <property type="term" value="C:nucleus"/>
    <property type="evidence" value="ECO:0007669"/>
    <property type="project" value="UniProtKB-SubCell"/>
</dbReference>
<evidence type="ECO:0000256" key="13">
    <source>
        <dbReference type="RuleBase" id="RU367080"/>
    </source>
</evidence>
<dbReference type="OrthoDB" id="2590500at2759"/>
<dbReference type="KEGG" id="vko:123024592"/>
<keyword evidence="3 13" id="KW-0479">Metal-binding</keyword>
<comment type="subunit">
    <text evidence="13">Associates with the RNA polymerase II complex.</text>
</comment>
<feature type="region of interest" description="Disordered" evidence="14">
    <location>
        <begin position="1"/>
        <end position="34"/>
    </location>
</feature>
<dbReference type="OMA" id="YPICQNK"/>
<comment type="similarity">
    <text evidence="2 12 13">Belongs to the RPAP2 family.</text>
</comment>
<dbReference type="GeneID" id="123024592"/>
<keyword evidence="4 13" id="KW-0863">Zinc-finger</keyword>
<dbReference type="Pfam" id="PF04181">
    <property type="entry name" value="RPAP2_Rtr1"/>
    <property type="match status" value="1"/>
</dbReference>
<dbReference type="InterPro" id="IPR007308">
    <property type="entry name" value="Rtr1/RPAP2_dom"/>
</dbReference>
<evidence type="ECO:0000256" key="4">
    <source>
        <dbReference type="ARBA" id="ARBA00022771"/>
    </source>
</evidence>
<keyword evidence="6 13" id="KW-0862">Zinc</keyword>
<dbReference type="RefSeq" id="XP_044288447.1">
    <property type="nucleotide sequence ID" value="XM_044432512.1"/>
</dbReference>
<protein>
    <recommendedName>
        <fullName evidence="13">RNA polymerase II subunit B1 CTD phosphatase RPAP2 homolog</fullName>
        <ecNumber evidence="13">3.1.3.16</ecNumber>
    </recommendedName>
</protein>
<reference evidence="16" key="2">
    <citation type="submission" date="2025-09" db="UniProtKB">
        <authorList>
            <consortium name="Ensembl"/>
        </authorList>
    </citation>
    <scope>IDENTIFICATION</scope>
</reference>
<comment type="subcellular location">
    <subcellularLocation>
        <location evidence="1 13">Nucleus</location>
    </subcellularLocation>
</comment>
<evidence type="ECO:0000256" key="11">
    <source>
        <dbReference type="ARBA" id="ARBA00048336"/>
    </source>
</evidence>
<organism evidence="16 17">
    <name type="scientific">Varanus komodoensis</name>
    <name type="common">Komodo dragon</name>
    <dbReference type="NCBI Taxonomy" id="61221"/>
    <lineage>
        <taxon>Eukaryota</taxon>
        <taxon>Metazoa</taxon>
        <taxon>Chordata</taxon>
        <taxon>Craniata</taxon>
        <taxon>Vertebrata</taxon>
        <taxon>Euteleostomi</taxon>
        <taxon>Lepidosauria</taxon>
        <taxon>Squamata</taxon>
        <taxon>Bifurcata</taxon>
        <taxon>Unidentata</taxon>
        <taxon>Episquamata</taxon>
        <taxon>Toxicofera</taxon>
        <taxon>Anguimorpha</taxon>
        <taxon>Paleoanguimorpha</taxon>
        <taxon>Varanoidea</taxon>
        <taxon>Varanidae</taxon>
        <taxon>Varanus</taxon>
    </lineage>
</organism>
<gene>
    <name evidence="16" type="primary">RPAP2</name>
</gene>
<evidence type="ECO:0000256" key="7">
    <source>
        <dbReference type="ARBA" id="ARBA00022912"/>
    </source>
</evidence>
<evidence type="ECO:0000256" key="5">
    <source>
        <dbReference type="ARBA" id="ARBA00022801"/>
    </source>
</evidence>
<dbReference type="CTD" id="79871"/>
<reference evidence="16" key="1">
    <citation type="submission" date="2025-08" db="UniProtKB">
        <authorList>
            <consortium name="Ensembl"/>
        </authorList>
    </citation>
    <scope>IDENTIFICATION</scope>
</reference>
<dbReference type="GO" id="GO:0008420">
    <property type="term" value="F:RNA polymerase II CTD heptapeptide repeat phosphatase activity"/>
    <property type="evidence" value="ECO:0007669"/>
    <property type="project" value="UniProtKB-UniRule"/>
</dbReference>
<keyword evidence="7 13" id="KW-0904">Protein phosphatase</keyword>
<dbReference type="PANTHER" id="PTHR14732">
    <property type="entry name" value="RNA POLYMERASE II SUBUNIT B1 CTD PHOSPHATASE RPAP2-RELATED"/>
    <property type="match status" value="1"/>
</dbReference>
<evidence type="ECO:0000256" key="8">
    <source>
        <dbReference type="ARBA" id="ARBA00023242"/>
    </source>
</evidence>
<dbReference type="InterPro" id="IPR039693">
    <property type="entry name" value="Rtr1/RPAP2"/>
</dbReference>
<dbReference type="GO" id="GO:0005737">
    <property type="term" value="C:cytoplasm"/>
    <property type="evidence" value="ECO:0007669"/>
    <property type="project" value="TreeGrafter"/>
</dbReference>
<dbReference type="PANTHER" id="PTHR14732:SF0">
    <property type="entry name" value="RNA POLYMERASE II SUBUNIT B1 CTD PHOSPHATASE RPAP2-RELATED"/>
    <property type="match status" value="1"/>
</dbReference>
<sequence length="615" mass="68707">MMAEEPPRSASEVCSRRRRAGDKQSSTVKNEDKAQRKAALEAAIRKKIEHERKALQIVERLLEDDITGEFLVECGKFITPSHYKDVVEERFIIKLCGYPICQNRLQNVPKQKYRISTKANKVYDITERKRFCSDFCYKASKYFEGQISKSPVWIREEERPLDIELLKEGTSGQSGKEVKLVTKSIKALDIENPAPLEAHGDSSTESESNSDTEQEFVSSVLEKNLASAAKAASPAPRNRILKKELAESAKPKPAETKDAVNEAVEQLSRCTLGAQEEKRVVLEGTQIARTCISADGHAPETVQTSEGVGDDSSGSQVIFLGVSQKGADHLKRLLTKLKQPGPVDPFVTKNSLLEGLTQTFIEWRTEETLKLLSNFSTCCRLQNTPQAKDQKEELDEDDLDIADELDVTAGGGSGQRGTVSPLSWPSPFKASHTAAKALPSYEKLKAETSQLELKVREFYAGKFTVAEEDPAMQLDKEQQHSYSRDDQQWVPAFPLVDSNAQLQIRMRIVLEKLQNALPAVLGPLQISLGDVYSELKALIKTFRLTNTNIIHKAPVWILIAVVLLSVMSENIPAFACSQQNKRYTQFLATLLEELNFTHDDLESLTRIFKSDCLPH</sequence>
<dbReference type="PROSITE" id="PS51479">
    <property type="entry name" value="ZF_RTR1"/>
    <property type="match status" value="1"/>
</dbReference>
<dbReference type="InterPro" id="IPR038534">
    <property type="entry name" value="Rtr1/RPAP2_sf"/>
</dbReference>